<dbReference type="RefSeq" id="WP_196286789.1">
    <property type="nucleotide sequence ID" value="NZ_JADQDP010000003.1"/>
</dbReference>
<organism evidence="4 5">
    <name type="scientific">Hymenobacter properus</name>
    <dbReference type="NCBI Taxonomy" id="2791026"/>
    <lineage>
        <taxon>Bacteria</taxon>
        <taxon>Pseudomonadati</taxon>
        <taxon>Bacteroidota</taxon>
        <taxon>Cytophagia</taxon>
        <taxon>Cytophagales</taxon>
        <taxon>Hymenobacteraceae</taxon>
        <taxon>Hymenobacter</taxon>
    </lineage>
</organism>
<comment type="caution">
    <text evidence="4">The sequence shown here is derived from an EMBL/GenBank/DDBJ whole genome shotgun (WGS) entry which is preliminary data.</text>
</comment>
<evidence type="ECO:0000313" key="5">
    <source>
        <dbReference type="Proteomes" id="UP000645610"/>
    </source>
</evidence>
<reference evidence="4 5" key="1">
    <citation type="submission" date="2020-11" db="EMBL/GenBank/DDBJ databases">
        <authorList>
            <person name="Kim M.K."/>
        </authorList>
    </citation>
    <scope>NUCLEOTIDE SEQUENCE [LARGE SCALE GENOMIC DNA]</scope>
    <source>
        <strain evidence="4 5">BT439</strain>
    </source>
</reference>
<accession>A0A931FL43</accession>
<dbReference type="EMBL" id="JADQDP010000003">
    <property type="protein sequence ID" value="MBF9142425.1"/>
    <property type="molecule type" value="Genomic_DNA"/>
</dbReference>
<feature type="domain" description="Secretion system C-terminal sorting" evidence="3">
    <location>
        <begin position="263"/>
        <end position="334"/>
    </location>
</feature>
<evidence type="ECO:0000256" key="2">
    <source>
        <dbReference type="SAM" id="SignalP"/>
    </source>
</evidence>
<feature type="compositionally biased region" description="Low complexity" evidence="1">
    <location>
        <begin position="164"/>
        <end position="174"/>
    </location>
</feature>
<proteinExistence type="predicted"/>
<dbReference type="NCBIfam" id="TIGR04183">
    <property type="entry name" value="Por_Secre_tail"/>
    <property type="match status" value="1"/>
</dbReference>
<dbReference type="Pfam" id="PF18962">
    <property type="entry name" value="Por_Secre_tail"/>
    <property type="match status" value="1"/>
</dbReference>
<evidence type="ECO:0000259" key="3">
    <source>
        <dbReference type="Pfam" id="PF18962"/>
    </source>
</evidence>
<feature type="chain" id="PRO_5037887651" evidence="2">
    <location>
        <begin position="24"/>
        <end position="337"/>
    </location>
</feature>
<dbReference type="AlphaFoldDB" id="A0A931FL43"/>
<feature type="signal peptide" evidence="2">
    <location>
        <begin position="1"/>
        <end position="23"/>
    </location>
</feature>
<protein>
    <submittedName>
        <fullName evidence="4">T9SS type A sorting domain-containing protein</fullName>
    </submittedName>
</protein>
<feature type="region of interest" description="Disordered" evidence="1">
    <location>
        <begin position="152"/>
        <end position="174"/>
    </location>
</feature>
<dbReference type="InterPro" id="IPR026444">
    <property type="entry name" value="Secre_tail"/>
</dbReference>
<sequence>MKNSLLLSGLLAAGLAFSGQAVAQTTPVLKVWSLRAGAQDSAALRSPSTMTSSNVTLRKFVLSNGTAATPPKPYSSLFGMAFAPAADGGGWSTSAGGTGSTLRRYFYVQCTATAPAGVTLRADSIAMNLAIASSVSGTFLGVVYSKNGFTSPADSTEASGSARTPTGTVAGTANGTTLNNTFPITQSFTIANNTPLNRAFRYSVPLNGATGVTIAPGQTLTVRIYVSSSSSSTGRYALMRDLTLKSLQAPLAARSAVQTNLAVYPNPTQNQLNVPHTAASRDARVTVFSTTGSKVAAFAAQAGSTETPVDLSALPKGLYLVEYADGTQRSSARIVKE</sequence>
<evidence type="ECO:0000256" key="1">
    <source>
        <dbReference type="SAM" id="MobiDB-lite"/>
    </source>
</evidence>
<evidence type="ECO:0000313" key="4">
    <source>
        <dbReference type="EMBL" id="MBF9142425.1"/>
    </source>
</evidence>
<feature type="compositionally biased region" description="Polar residues" evidence="1">
    <location>
        <begin position="152"/>
        <end position="163"/>
    </location>
</feature>
<dbReference type="Proteomes" id="UP000645610">
    <property type="component" value="Unassembled WGS sequence"/>
</dbReference>
<keyword evidence="2" id="KW-0732">Signal</keyword>
<keyword evidence="5" id="KW-1185">Reference proteome</keyword>
<gene>
    <name evidence="4" type="ORF">I2I01_12315</name>
</gene>
<name>A0A931FL43_9BACT</name>